<name>A0A7W8G3A8_9GAMM</name>
<evidence type="ECO:0000313" key="2">
    <source>
        <dbReference type="Proteomes" id="UP000521199"/>
    </source>
</evidence>
<comment type="caution">
    <text evidence="1">The sequence shown here is derived from an EMBL/GenBank/DDBJ whole genome shotgun (WGS) entry which is preliminary data.</text>
</comment>
<dbReference type="EMBL" id="JACHHP010000007">
    <property type="protein sequence ID" value="MBB5209615.1"/>
    <property type="molecule type" value="Genomic_DNA"/>
</dbReference>
<accession>A0A7W8G3A8</accession>
<dbReference type="RefSeq" id="WP_183962153.1">
    <property type="nucleotide sequence ID" value="NZ_JACHHP010000007.1"/>
</dbReference>
<keyword evidence="2" id="KW-1185">Reference proteome</keyword>
<dbReference type="AlphaFoldDB" id="A0A7W8G3A8"/>
<gene>
    <name evidence="1" type="ORF">HNQ52_003187</name>
</gene>
<protein>
    <submittedName>
        <fullName evidence="1">Uncharacterized protein</fullName>
    </submittedName>
</protein>
<evidence type="ECO:0000313" key="1">
    <source>
        <dbReference type="EMBL" id="MBB5209615.1"/>
    </source>
</evidence>
<dbReference type="Proteomes" id="UP000521199">
    <property type="component" value="Unassembled WGS sequence"/>
</dbReference>
<sequence>MTASDAHARLADLLDRHGADSARWPPPARAFADTLRDDAAAQAMLRDAAALDAWLDAVPPPAPALRNAILVAAASQPHGASAGGRPGFVATLRALWFDLGGARLAAPALAMALAAGVGLGLALEPSTFEVDDDADDLLALAQIDDRYTEFAP</sequence>
<reference evidence="1 2" key="1">
    <citation type="submission" date="2020-08" db="EMBL/GenBank/DDBJ databases">
        <title>Genomic Encyclopedia of Type Strains, Phase IV (KMG-IV): sequencing the most valuable type-strain genomes for metagenomic binning, comparative biology and taxonomic classification.</title>
        <authorList>
            <person name="Goeker M."/>
        </authorList>
    </citation>
    <scope>NUCLEOTIDE SEQUENCE [LARGE SCALE GENOMIC DNA]</scope>
    <source>
        <strain evidence="1 2">DSM 24163</strain>
    </source>
</reference>
<proteinExistence type="predicted"/>
<organism evidence="1 2">
    <name type="scientific">Chiayiivirga flava</name>
    <dbReference type="NCBI Taxonomy" id="659595"/>
    <lineage>
        <taxon>Bacteria</taxon>
        <taxon>Pseudomonadati</taxon>
        <taxon>Pseudomonadota</taxon>
        <taxon>Gammaproteobacteria</taxon>
        <taxon>Lysobacterales</taxon>
        <taxon>Lysobacteraceae</taxon>
        <taxon>Chiayiivirga</taxon>
    </lineage>
</organism>